<organism evidence="1 2">
    <name type="scientific">Pseudomonas fluorescens</name>
    <dbReference type="NCBI Taxonomy" id="294"/>
    <lineage>
        <taxon>Bacteria</taxon>
        <taxon>Pseudomonadati</taxon>
        <taxon>Pseudomonadota</taxon>
        <taxon>Gammaproteobacteria</taxon>
        <taxon>Pseudomonadales</taxon>
        <taxon>Pseudomonadaceae</taxon>
        <taxon>Pseudomonas</taxon>
    </lineage>
</organism>
<sequence length="753" mass="85800">MKGRQFVDMHDGSILQISLDPDTALYRARLGSESRPSGPILFHDPDSNRWHPLIDFEKSPLPLSASRLANFRTPLDFSGADPDSDGLHRFEGKRYVIIENHAHQVMRDVDASSPQRNVWRVVNPKDPVAADSENIYRASRSGETLAITRNSDGIWTTSLDGLKGGMRRTAQTQDSKAYLLQKYEPIRNAFEALVTSNKRYGELWDSARDLPEGSQAEKEAMIRLEVHIIKHTRMQAEYVKSLIDNKDWLILLKAGGLYKSELHTQQLNRVDYLNKLIAAMDHRAYPTRHPITVESLKSNFAHLNKKLKIMNDRQDVMDQIRKADRSATSDLDDMNRGVPTVDQIHSNQYNICLRLISDDPENPSPLGMRSAMALHLLKKDLPEVYGDSEALALHLTLENIRSDRAWFESLDTSADPVKAQYVSHALSLMHVFETKIDNRLNAIHEQVDSNSQLPLYDQDIDFDFLPEQSAAGAEATAPRKLFRTRHHGTYRVLVGEQDTAADGSITLKVPDLFKPHQPPQRYENIEGEWQQVRPAVALTPRPQLVSDATESLQRVNEYVTQARIMEARKANPTNIVEFLGAETDRFRDLAQRLEATDRVTEDAEVSGLISRLRTAATSMETEGQSILIRMYKNKDVLDVLRLNFLLDHSQLTVVKTVERKQMGKGRDKSFLDVYSINDRSDNSQLWEAHFHYDRQDRAALDYTLKGAHMKTLGQSKLGSAFQQREAQAGRPHQRIWRELISPRVAQKLFDHLT</sequence>
<dbReference type="Proteomes" id="UP000501669">
    <property type="component" value="Chromosome"/>
</dbReference>
<protein>
    <submittedName>
        <fullName evidence="1">Uncharacterized protein</fullName>
    </submittedName>
</protein>
<name>A0A7Z3GXM0_PSEFL</name>
<evidence type="ECO:0000313" key="1">
    <source>
        <dbReference type="EMBL" id="QJP93549.1"/>
    </source>
</evidence>
<reference evidence="1 2" key="1">
    <citation type="submission" date="2018-03" db="EMBL/GenBank/DDBJ databases">
        <title>Complete genome sequence of Pseudomonas fluorescens sp. G7.</title>
        <authorList>
            <person name="Gao C.-H."/>
            <person name="Li Z."/>
            <person name="Cai P."/>
        </authorList>
    </citation>
    <scope>NUCLEOTIDE SEQUENCE [LARGE SCALE GENOMIC DNA]</scope>
    <source>
        <strain evidence="1 2">G7</strain>
    </source>
</reference>
<dbReference type="AlphaFoldDB" id="A0A7Z3GXM0"/>
<dbReference type="EMBL" id="CP027561">
    <property type="protein sequence ID" value="QJP93549.1"/>
    <property type="molecule type" value="Genomic_DNA"/>
</dbReference>
<evidence type="ECO:0000313" key="2">
    <source>
        <dbReference type="Proteomes" id="UP000501669"/>
    </source>
</evidence>
<gene>
    <name evidence="1" type="ORF">C6Y56_02750</name>
</gene>
<proteinExistence type="predicted"/>
<accession>A0A7Z3GXM0</accession>